<dbReference type="Proteomes" id="UP000663760">
    <property type="component" value="Chromosome 2"/>
</dbReference>
<evidence type="ECO:0000256" key="4">
    <source>
        <dbReference type="ARBA" id="ARBA00023136"/>
    </source>
</evidence>
<dbReference type="PANTHER" id="PTHR31415:SF20">
    <property type="entry name" value="NDR1_HIN1-LIKE PROTEIN 26"/>
    <property type="match status" value="1"/>
</dbReference>
<evidence type="ECO:0000313" key="7">
    <source>
        <dbReference type="EMBL" id="CAA7391539.1"/>
    </source>
</evidence>
<dbReference type="PANTHER" id="PTHR31415">
    <property type="entry name" value="OS05G0367900 PROTEIN"/>
    <property type="match status" value="1"/>
</dbReference>
<evidence type="ECO:0000259" key="6">
    <source>
        <dbReference type="Pfam" id="PF03168"/>
    </source>
</evidence>
<evidence type="ECO:0000256" key="2">
    <source>
        <dbReference type="ARBA" id="ARBA00022692"/>
    </source>
</evidence>
<sequence>MSQLLLLTSPKHCAKKGLDGKKLNKKFLYALCTFLLTMLSVVLLVWVILHPAKPQFYLKDVGVYQLSLSSPRALNCTIQFTLVSSNPNDRVGVYYDGLRAYASYKGKLITTESALPPFYQGHGDTNVLCASLSGAGVAVAPSFRYDVSRDEIAGQLPIKLRLDGRVRWKVGTWISGQYPIDVDCSIIVGFAPGGWPASPITTQGSHCSTTL</sequence>
<feature type="domain" description="Late embryogenesis abundant protein LEA-2 subgroup" evidence="6">
    <location>
        <begin position="84"/>
        <end position="184"/>
    </location>
</feature>
<protein>
    <recommendedName>
        <fullName evidence="6">Late embryogenesis abundant protein LEA-2 subgroup domain-containing protein</fullName>
    </recommendedName>
</protein>
<keyword evidence="4 5" id="KW-0472">Membrane</keyword>
<dbReference type="AlphaFoldDB" id="A0A7I8K3N6"/>
<gene>
    <name evidence="7" type="ORF">SI8410_02002822</name>
</gene>
<evidence type="ECO:0000256" key="3">
    <source>
        <dbReference type="ARBA" id="ARBA00022989"/>
    </source>
</evidence>
<dbReference type="EMBL" id="LR746265">
    <property type="protein sequence ID" value="CAA7391539.1"/>
    <property type="molecule type" value="Genomic_DNA"/>
</dbReference>
<dbReference type="GO" id="GO:0009506">
    <property type="term" value="C:plasmodesma"/>
    <property type="evidence" value="ECO:0007669"/>
    <property type="project" value="TreeGrafter"/>
</dbReference>
<dbReference type="Pfam" id="PF03168">
    <property type="entry name" value="LEA_2"/>
    <property type="match status" value="1"/>
</dbReference>
<dbReference type="GO" id="GO:0098542">
    <property type="term" value="P:defense response to other organism"/>
    <property type="evidence" value="ECO:0007669"/>
    <property type="project" value="InterPro"/>
</dbReference>
<proteinExistence type="predicted"/>
<dbReference type="InterPro" id="IPR004864">
    <property type="entry name" value="LEA_2"/>
</dbReference>
<keyword evidence="2 5" id="KW-0812">Transmembrane</keyword>
<evidence type="ECO:0000256" key="5">
    <source>
        <dbReference type="SAM" id="Phobius"/>
    </source>
</evidence>
<feature type="transmembrane region" description="Helical" evidence="5">
    <location>
        <begin position="27"/>
        <end position="49"/>
    </location>
</feature>
<comment type="subcellular location">
    <subcellularLocation>
        <location evidence="1">Membrane</location>
        <topology evidence="1">Single-pass membrane protein</topology>
    </subcellularLocation>
</comment>
<evidence type="ECO:0000313" key="8">
    <source>
        <dbReference type="Proteomes" id="UP000663760"/>
    </source>
</evidence>
<reference evidence="7" key="1">
    <citation type="submission" date="2020-02" db="EMBL/GenBank/DDBJ databases">
        <authorList>
            <person name="Scholz U."/>
            <person name="Mascher M."/>
            <person name="Fiebig A."/>
        </authorList>
    </citation>
    <scope>NUCLEOTIDE SEQUENCE</scope>
</reference>
<keyword evidence="3 5" id="KW-1133">Transmembrane helix</keyword>
<dbReference type="InterPro" id="IPR044839">
    <property type="entry name" value="NDR1-like"/>
</dbReference>
<dbReference type="OrthoDB" id="1920039at2759"/>
<name>A0A7I8K3N6_SPIIN</name>
<keyword evidence="8" id="KW-1185">Reference proteome</keyword>
<dbReference type="GO" id="GO:0005886">
    <property type="term" value="C:plasma membrane"/>
    <property type="evidence" value="ECO:0007669"/>
    <property type="project" value="TreeGrafter"/>
</dbReference>
<evidence type="ECO:0000256" key="1">
    <source>
        <dbReference type="ARBA" id="ARBA00004167"/>
    </source>
</evidence>
<accession>A0A7I8K3N6</accession>
<organism evidence="7 8">
    <name type="scientific">Spirodela intermedia</name>
    <name type="common">Intermediate duckweed</name>
    <dbReference type="NCBI Taxonomy" id="51605"/>
    <lineage>
        <taxon>Eukaryota</taxon>
        <taxon>Viridiplantae</taxon>
        <taxon>Streptophyta</taxon>
        <taxon>Embryophyta</taxon>
        <taxon>Tracheophyta</taxon>
        <taxon>Spermatophyta</taxon>
        <taxon>Magnoliopsida</taxon>
        <taxon>Liliopsida</taxon>
        <taxon>Araceae</taxon>
        <taxon>Lemnoideae</taxon>
        <taxon>Spirodela</taxon>
    </lineage>
</organism>